<comment type="caution">
    <text evidence="1">The sequence shown here is derived from an EMBL/GenBank/DDBJ whole genome shotgun (WGS) entry which is preliminary data.</text>
</comment>
<dbReference type="EMBL" id="AYSJ01000012">
    <property type="protein sequence ID" value="ETS31337.1"/>
    <property type="molecule type" value="Genomic_DNA"/>
</dbReference>
<reference evidence="1 2" key="1">
    <citation type="submission" date="2013-11" db="EMBL/GenBank/DDBJ databases">
        <title>Elucidation of the Photorhabdus temperata genome and generation of transposon mutant library to identify motility mutants.</title>
        <authorList>
            <person name="Hurst S.G.IV."/>
            <person name="Micheals B."/>
            <person name="Abebe-Akele F."/>
            <person name="Rowedder H."/>
            <person name="Bullock H."/>
            <person name="Jackobeck R."/>
            <person name="Janicki E."/>
            <person name="Tisa L.S."/>
        </authorList>
    </citation>
    <scope>NUCLEOTIDE SEQUENCE [LARGE SCALE GENOMIC DNA]</scope>
    <source>
        <strain evidence="1 2">NC19</strain>
    </source>
</reference>
<dbReference type="Gene3D" id="3.30.190.30">
    <property type="match status" value="1"/>
</dbReference>
<evidence type="ECO:0000313" key="1">
    <source>
        <dbReference type="EMBL" id="ETS31337.1"/>
    </source>
</evidence>
<protein>
    <submittedName>
        <fullName evidence="1">Uncharacterized protein</fullName>
    </submittedName>
</protein>
<accession>W3V658</accession>
<dbReference type="AlphaFoldDB" id="W3V658"/>
<dbReference type="PATRIC" id="fig|1004151.3.peg.2569"/>
<organism evidence="1 2">
    <name type="scientific">Photorhabdus khanii NC19</name>
    <dbReference type="NCBI Taxonomy" id="1004151"/>
    <lineage>
        <taxon>Bacteria</taxon>
        <taxon>Pseudomonadati</taxon>
        <taxon>Pseudomonadota</taxon>
        <taxon>Gammaproteobacteria</taxon>
        <taxon>Enterobacterales</taxon>
        <taxon>Morganellaceae</taxon>
        <taxon>Photorhabdus</taxon>
    </lineage>
</organism>
<gene>
    <name evidence="1" type="ORF">PTE_02492</name>
</gene>
<dbReference type="Proteomes" id="UP000018957">
    <property type="component" value="Unassembled WGS sequence"/>
</dbReference>
<dbReference type="GO" id="GO:0030153">
    <property type="term" value="P:bacteriocin immunity"/>
    <property type="evidence" value="ECO:0007669"/>
    <property type="project" value="InterPro"/>
</dbReference>
<sequence>MLIVELSGVNKVNISIDKLRVYTNPDEFFALGGSIVMKLTP</sequence>
<dbReference type="InterPro" id="IPR037234">
    <property type="entry name" value="ImmE5_sf"/>
</dbReference>
<evidence type="ECO:0000313" key="2">
    <source>
        <dbReference type="Proteomes" id="UP000018957"/>
    </source>
</evidence>
<name>W3V658_9GAMM</name>
<proteinExistence type="predicted"/>
<keyword evidence="2" id="KW-1185">Reference proteome</keyword>